<dbReference type="InterPro" id="IPR015995">
    <property type="entry name" value="MlrC_N"/>
</dbReference>
<dbReference type="Proteomes" id="UP001205601">
    <property type="component" value="Unassembled WGS sequence"/>
</dbReference>
<protein>
    <recommendedName>
        <fullName evidence="1">Microcystinase C</fullName>
        <shortName evidence="1">MlrC</shortName>
    </recommendedName>
</protein>
<evidence type="ECO:0000313" key="4">
    <source>
        <dbReference type="EMBL" id="MCT8328185.1"/>
    </source>
</evidence>
<evidence type="ECO:0000313" key="5">
    <source>
        <dbReference type="Proteomes" id="UP001205601"/>
    </source>
</evidence>
<keyword evidence="5" id="KW-1185">Reference proteome</keyword>
<feature type="domain" description="Microcystin LR degradation protein MlrC C-terminal" evidence="2">
    <location>
        <begin position="306"/>
        <end position="484"/>
    </location>
</feature>
<dbReference type="RefSeq" id="WP_261493625.1">
    <property type="nucleotide sequence ID" value="NZ_JAOCQF010000001.1"/>
</dbReference>
<evidence type="ECO:0000259" key="3">
    <source>
        <dbReference type="Pfam" id="PF07364"/>
    </source>
</evidence>
<dbReference type="PIRSF" id="PIRSF012702">
    <property type="entry name" value="UCP012702"/>
    <property type="match status" value="1"/>
</dbReference>
<keyword evidence="1" id="KW-0378">Hydrolase</keyword>
<evidence type="ECO:0000259" key="2">
    <source>
        <dbReference type="Pfam" id="PF07171"/>
    </source>
</evidence>
<name>A0ABT2NHH5_9RHOB</name>
<dbReference type="Pfam" id="PF07171">
    <property type="entry name" value="MlrC_C"/>
    <property type="match status" value="1"/>
</dbReference>
<comment type="cofactor">
    <cofactor evidence="1">
        <name>Zn(2+)</name>
        <dbReference type="ChEBI" id="CHEBI:29105"/>
    </cofactor>
    <text evidence="1">Binds 1 zinc ion per subunit.</text>
</comment>
<feature type="domain" description="Microcystin LR degradation protein MlrC N-terminal" evidence="3">
    <location>
        <begin position="5"/>
        <end position="294"/>
    </location>
</feature>
<dbReference type="InterPro" id="IPR010799">
    <property type="entry name" value="MlrC_C"/>
</dbReference>
<sequence>MPFHVLTGAFVHESNTFKKGETTLQDFHDEVFDLGQAAIDRFGDVNDELAGFLDAGREAGWQVTHTVSAHATPGATVSRAAFDHIAGLICEAAREHRATLDGILLSLHGSMVPSFCEDGEGELLRRLREVVGPDLPIAVTLDLHAMVTPAMVDLAQILVSYKTYPHIDMREIGLQAGRILDRAMRREVQPRTLRVHVPMLDEANAGRTDVPETAALYARARAHEAEPGILAVSINAGFSEADITEMGPTVLVTYDAGRETQARDIAAGLAHSIWDGRGKVANTFLTPAEAAAQARDFDPAGGPLVIADYADNPGAGAYGDATALLKALLEAGAAPGAFAPMIDAEAAALLHRHKVGDSVTLVLGGKCDPSFGGGPLRLTGEVRHLSDGVFTGDGPILGGITHSFGPTAVFRVQGIDILVVTLPGQMLDLQQVRAFGIEPASQRFLVVKSMQHFRAAFEPVAGRVIVCDTGALATPQAHLRPYARVRRPVWPLDRDAAFPVPGHAPENA</sequence>
<evidence type="ECO:0000256" key="1">
    <source>
        <dbReference type="PIRNR" id="PIRNR012702"/>
    </source>
</evidence>
<comment type="similarity">
    <text evidence="1">Belongs to the peptidase M81 family.</text>
</comment>
<dbReference type="Pfam" id="PF07364">
    <property type="entry name" value="DUF1485"/>
    <property type="match status" value="1"/>
</dbReference>
<dbReference type="EMBL" id="JAOCQF010000001">
    <property type="protein sequence ID" value="MCT8328185.1"/>
    <property type="molecule type" value="Genomic_DNA"/>
</dbReference>
<keyword evidence="1" id="KW-0479">Metal-binding</keyword>
<keyword evidence="1" id="KW-0645">Protease</keyword>
<gene>
    <name evidence="4" type="ORF">N5I32_01510</name>
</gene>
<keyword evidence="1" id="KW-0482">Metalloprotease</keyword>
<comment type="caution">
    <text evidence="4">The sequence shown here is derived from an EMBL/GenBank/DDBJ whole genome shotgun (WGS) entry which is preliminary data.</text>
</comment>
<dbReference type="InterPro" id="IPR009197">
    <property type="entry name" value="MlrC"/>
</dbReference>
<organism evidence="4 5">
    <name type="scientific">Albidovulum sediminis</name>
    <dbReference type="NCBI Taxonomy" id="3066345"/>
    <lineage>
        <taxon>Bacteria</taxon>
        <taxon>Pseudomonadati</taxon>
        <taxon>Pseudomonadota</taxon>
        <taxon>Alphaproteobacteria</taxon>
        <taxon>Rhodobacterales</taxon>
        <taxon>Paracoccaceae</taxon>
        <taxon>Albidovulum</taxon>
    </lineage>
</organism>
<proteinExistence type="inferred from homology"/>
<accession>A0ABT2NHH5</accession>
<comment type="function">
    <text evidence="1">Involved in peptidolytic degradation of cyclic heptapeptide hepatotoxin microcystin (MC).</text>
</comment>
<reference evidence="5" key="1">
    <citation type="submission" date="2023-07" db="EMBL/GenBank/DDBJ databases">
        <title>Defluviimonas sediminis sp. nov., isolated from mangrove sediment.</title>
        <authorList>
            <person name="Liu L."/>
            <person name="Li J."/>
            <person name="Huang Y."/>
            <person name="Pan J."/>
            <person name="Li M."/>
        </authorList>
    </citation>
    <scope>NUCLEOTIDE SEQUENCE [LARGE SCALE GENOMIC DNA]</scope>
    <source>
        <strain evidence="5">FT324</strain>
    </source>
</reference>